<dbReference type="Proteomes" id="UP000176787">
    <property type="component" value="Unassembled WGS sequence"/>
</dbReference>
<dbReference type="EMBL" id="MHMS01000025">
    <property type="protein sequence ID" value="OGZ31564.1"/>
    <property type="molecule type" value="Genomic_DNA"/>
</dbReference>
<evidence type="ECO:0000313" key="1">
    <source>
        <dbReference type="EMBL" id="OGZ31564.1"/>
    </source>
</evidence>
<dbReference type="AlphaFoldDB" id="A0A1G2F0E4"/>
<sequence length="137" mass="16146">MSQENPMRKKIIDRFWDVYWYIFWDEFEKQKAAYLEILQQTKKTTRGLPTPHLDVRKSVRVEIYQVEIYQFSPDCLAMVSEHKVSFWPATLIRGLPFLEPKINKGLYIYSPATGSKFNNLEIADTLSQQLAKIQLGK</sequence>
<gene>
    <name evidence="1" type="ORF">A3H02_02550</name>
</gene>
<evidence type="ECO:0000313" key="2">
    <source>
        <dbReference type="Proteomes" id="UP000176787"/>
    </source>
</evidence>
<accession>A0A1G2F0E4</accession>
<proteinExistence type="predicted"/>
<reference evidence="1 2" key="1">
    <citation type="journal article" date="2016" name="Nat. Commun.">
        <title>Thousands of microbial genomes shed light on interconnected biogeochemical processes in an aquifer system.</title>
        <authorList>
            <person name="Anantharaman K."/>
            <person name="Brown C.T."/>
            <person name="Hug L.A."/>
            <person name="Sharon I."/>
            <person name="Castelle C.J."/>
            <person name="Probst A.J."/>
            <person name="Thomas B.C."/>
            <person name="Singh A."/>
            <person name="Wilkins M.J."/>
            <person name="Karaoz U."/>
            <person name="Brodie E.L."/>
            <person name="Williams K.H."/>
            <person name="Hubbard S.S."/>
            <person name="Banfield J.F."/>
        </authorList>
    </citation>
    <scope>NUCLEOTIDE SEQUENCE [LARGE SCALE GENOMIC DNA]</scope>
</reference>
<organism evidence="1 2">
    <name type="scientific">Candidatus Niyogibacteria bacterium RIFCSPLOWO2_12_FULL_41_13</name>
    <dbReference type="NCBI Taxonomy" id="1801726"/>
    <lineage>
        <taxon>Bacteria</taxon>
        <taxon>Candidatus Niyogiibacteriota</taxon>
    </lineage>
</organism>
<protein>
    <submittedName>
        <fullName evidence="1">Uncharacterized protein</fullName>
    </submittedName>
</protein>
<comment type="caution">
    <text evidence="1">The sequence shown here is derived from an EMBL/GenBank/DDBJ whole genome shotgun (WGS) entry which is preliminary data.</text>
</comment>
<name>A0A1G2F0E4_9BACT</name>
<dbReference type="STRING" id="1801726.A3H02_02550"/>